<evidence type="ECO:0000313" key="1">
    <source>
        <dbReference type="EMBL" id="MPM90458.1"/>
    </source>
</evidence>
<comment type="caution">
    <text evidence="1">The sequence shown here is derived from an EMBL/GenBank/DDBJ whole genome shotgun (WGS) entry which is preliminary data.</text>
</comment>
<dbReference type="EMBL" id="VSSQ01037697">
    <property type="protein sequence ID" value="MPM90458.1"/>
    <property type="molecule type" value="Genomic_DNA"/>
</dbReference>
<name>A0A645DMY0_9ZZZZ</name>
<proteinExistence type="predicted"/>
<sequence>MLTICVACVICGTLSLSEIEVNSADKLPKASEIPFIRSRSFPSDKVSELDPVVISRIF</sequence>
<dbReference type="AlphaFoldDB" id="A0A645DMY0"/>
<reference evidence="1" key="1">
    <citation type="submission" date="2019-08" db="EMBL/GenBank/DDBJ databases">
        <authorList>
            <person name="Kucharzyk K."/>
            <person name="Murdoch R.W."/>
            <person name="Higgins S."/>
            <person name="Loffler F."/>
        </authorList>
    </citation>
    <scope>NUCLEOTIDE SEQUENCE</scope>
</reference>
<gene>
    <name evidence="1" type="ORF">SDC9_137579</name>
</gene>
<accession>A0A645DMY0</accession>
<protein>
    <submittedName>
        <fullName evidence="1">Uncharacterized protein</fullName>
    </submittedName>
</protein>
<organism evidence="1">
    <name type="scientific">bioreactor metagenome</name>
    <dbReference type="NCBI Taxonomy" id="1076179"/>
    <lineage>
        <taxon>unclassified sequences</taxon>
        <taxon>metagenomes</taxon>
        <taxon>ecological metagenomes</taxon>
    </lineage>
</organism>